<dbReference type="PROSITE" id="PS00973">
    <property type="entry name" value="USP_2"/>
    <property type="match status" value="1"/>
</dbReference>
<evidence type="ECO:0000256" key="1">
    <source>
        <dbReference type="ARBA" id="ARBA00000707"/>
    </source>
</evidence>
<dbReference type="InterPro" id="IPR001763">
    <property type="entry name" value="Rhodanese-like_dom"/>
</dbReference>
<dbReference type="InterPro" id="IPR050185">
    <property type="entry name" value="Ub_carboxyl-term_hydrolase"/>
</dbReference>
<proteinExistence type="inferred from homology"/>
<feature type="compositionally biased region" description="Low complexity" evidence="8">
    <location>
        <begin position="215"/>
        <end position="225"/>
    </location>
</feature>
<dbReference type="PROSITE" id="PS50206">
    <property type="entry name" value="RHODANESE_3"/>
    <property type="match status" value="1"/>
</dbReference>
<dbReference type="GO" id="GO:0004843">
    <property type="term" value="F:cysteine-type deubiquitinase activity"/>
    <property type="evidence" value="ECO:0007669"/>
    <property type="project" value="UniProtKB-EC"/>
</dbReference>
<evidence type="ECO:0000256" key="5">
    <source>
        <dbReference type="ARBA" id="ARBA00022786"/>
    </source>
</evidence>
<evidence type="ECO:0000259" key="10">
    <source>
        <dbReference type="PROSITE" id="PS50235"/>
    </source>
</evidence>
<feature type="region of interest" description="Disordered" evidence="8">
    <location>
        <begin position="182"/>
        <end position="379"/>
    </location>
</feature>
<evidence type="ECO:0000259" key="9">
    <source>
        <dbReference type="PROSITE" id="PS50206"/>
    </source>
</evidence>
<feature type="compositionally biased region" description="Low complexity" evidence="8">
    <location>
        <begin position="370"/>
        <end position="379"/>
    </location>
</feature>
<dbReference type="OrthoDB" id="292964at2759"/>
<evidence type="ECO:0000256" key="8">
    <source>
        <dbReference type="SAM" id="MobiDB-lite"/>
    </source>
</evidence>
<evidence type="ECO:0000256" key="3">
    <source>
        <dbReference type="ARBA" id="ARBA00012759"/>
    </source>
</evidence>
<dbReference type="InterPro" id="IPR036873">
    <property type="entry name" value="Rhodanese-like_dom_sf"/>
</dbReference>
<feature type="domain" description="Rhodanese" evidence="9">
    <location>
        <begin position="422"/>
        <end position="545"/>
    </location>
</feature>
<dbReference type="InterPro" id="IPR038765">
    <property type="entry name" value="Papain-like_cys_pep_sf"/>
</dbReference>
<dbReference type="EC" id="3.4.19.12" evidence="3"/>
<dbReference type="GO" id="GO:0006508">
    <property type="term" value="P:proteolysis"/>
    <property type="evidence" value="ECO:0007669"/>
    <property type="project" value="UniProtKB-KW"/>
</dbReference>
<dbReference type="SUPFAM" id="SSF54001">
    <property type="entry name" value="Cysteine proteinases"/>
    <property type="match status" value="1"/>
</dbReference>
<dbReference type="STRING" id="47428.A0A284RYA7"/>
<feature type="compositionally biased region" description="Polar residues" evidence="8">
    <location>
        <begin position="690"/>
        <end position="702"/>
    </location>
</feature>
<evidence type="ECO:0000256" key="6">
    <source>
        <dbReference type="ARBA" id="ARBA00022801"/>
    </source>
</evidence>
<feature type="compositionally biased region" description="Polar residues" evidence="8">
    <location>
        <begin position="277"/>
        <end position="288"/>
    </location>
</feature>
<feature type="compositionally biased region" description="Low complexity" evidence="8">
    <location>
        <begin position="186"/>
        <end position="201"/>
    </location>
</feature>
<dbReference type="GO" id="GO:0016579">
    <property type="term" value="P:protein deubiquitination"/>
    <property type="evidence" value="ECO:0007669"/>
    <property type="project" value="InterPro"/>
</dbReference>
<evidence type="ECO:0000256" key="4">
    <source>
        <dbReference type="ARBA" id="ARBA00022670"/>
    </source>
</evidence>
<dbReference type="Proteomes" id="UP000219338">
    <property type="component" value="Unassembled WGS sequence"/>
</dbReference>
<dbReference type="PANTHER" id="PTHR21646:SF95">
    <property type="entry name" value="UBIQUITIN CARBOXYL-TERMINAL HYDROLASE 4-RELATED"/>
    <property type="match status" value="1"/>
</dbReference>
<dbReference type="AlphaFoldDB" id="A0A284RYA7"/>
<dbReference type="PROSITE" id="PS50235">
    <property type="entry name" value="USP_3"/>
    <property type="match status" value="1"/>
</dbReference>
<keyword evidence="5" id="KW-0833">Ubl conjugation pathway</keyword>
<feature type="compositionally biased region" description="Low complexity" evidence="8">
    <location>
        <begin position="588"/>
        <end position="599"/>
    </location>
</feature>
<evidence type="ECO:0000256" key="2">
    <source>
        <dbReference type="ARBA" id="ARBA00009085"/>
    </source>
</evidence>
<evidence type="ECO:0000256" key="7">
    <source>
        <dbReference type="ARBA" id="ARBA00022807"/>
    </source>
</evidence>
<dbReference type="InterPro" id="IPR028889">
    <property type="entry name" value="USP"/>
</dbReference>
<keyword evidence="7" id="KW-0788">Thiol protease</keyword>
<dbReference type="InterPro" id="IPR018200">
    <property type="entry name" value="USP_CS"/>
</dbReference>
<dbReference type="SMART" id="SM00450">
    <property type="entry name" value="RHOD"/>
    <property type="match status" value="1"/>
</dbReference>
<reference evidence="12" key="1">
    <citation type="journal article" date="2017" name="Nat. Ecol. Evol.">
        <title>Genome expansion and lineage-specific genetic innovations in the forest pathogenic fungi Armillaria.</title>
        <authorList>
            <person name="Sipos G."/>
            <person name="Prasanna A.N."/>
            <person name="Walter M.C."/>
            <person name="O'Connor E."/>
            <person name="Balint B."/>
            <person name="Krizsan K."/>
            <person name="Kiss B."/>
            <person name="Hess J."/>
            <person name="Varga T."/>
            <person name="Slot J."/>
            <person name="Riley R."/>
            <person name="Boka B."/>
            <person name="Rigling D."/>
            <person name="Barry K."/>
            <person name="Lee J."/>
            <person name="Mihaltcheva S."/>
            <person name="LaButti K."/>
            <person name="Lipzen A."/>
            <person name="Waldron R."/>
            <person name="Moloney N.M."/>
            <person name="Sperisen C."/>
            <person name="Kredics L."/>
            <person name="Vagvoelgyi C."/>
            <person name="Patrignani A."/>
            <person name="Fitzpatrick D."/>
            <person name="Nagy I."/>
            <person name="Doyle S."/>
            <person name="Anderson J.B."/>
            <person name="Grigoriev I.V."/>
            <person name="Gueldener U."/>
            <person name="Muensterkoetter M."/>
            <person name="Nagy L.G."/>
        </authorList>
    </citation>
    <scope>NUCLEOTIDE SEQUENCE [LARGE SCALE GENOMIC DNA]</scope>
    <source>
        <strain evidence="12">C18/9</strain>
    </source>
</reference>
<feature type="compositionally biased region" description="Low complexity" evidence="8">
    <location>
        <begin position="247"/>
        <end position="261"/>
    </location>
</feature>
<dbReference type="Gene3D" id="3.90.70.10">
    <property type="entry name" value="Cysteine proteinases"/>
    <property type="match status" value="1"/>
</dbReference>
<dbReference type="SUPFAM" id="SSF52821">
    <property type="entry name" value="Rhodanese/Cell cycle control phosphatase"/>
    <property type="match status" value="1"/>
</dbReference>
<keyword evidence="6" id="KW-0378">Hydrolase</keyword>
<protein>
    <recommendedName>
        <fullName evidence="3">ubiquitinyl hydrolase 1</fullName>
        <ecNumber evidence="3">3.4.19.12</ecNumber>
    </recommendedName>
</protein>
<keyword evidence="12" id="KW-1185">Reference proteome</keyword>
<evidence type="ECO:0000313" key="11">
    <source>
        <dbReference type="EMBL" id="SJL13728.1"/>
    </source>
</evidence>
<feature type="region of interest" description="Disordered" evidence="8">
    <location>
        <begin position="755"/>
        <end position="811"/>
    </location>
</feature>
<comment type="catalytic activity">
    <reaction evidence="1">
        <text>Thiol-dependent hydrolysis of ester, thioester, amide, peptide and isopeptide bonds formed by the C-terminal Gly of ubiquitin (a 76-residue protein attached to proteins as an intracellular targeting signal).</text>
        <dbReference type="EC" id="3.4.19.12"/>
    </reaction>
</comment>
<sequence>MLVSPPSAPGLGGPPFGSKLPPVPVIAPASTNGFVKTMANMTTAEIKSHALESVQRESRGATTINLIKTARRLYDQGKEYDARSDLKAALSAYVKAASLIKGATESTEMQAERSSGVVHKEFNDFRPTLNDLISRTKIVEEKLKATEVQASSAGDGPIHKYGGSLADRLQALRDNGLAVNTTSKRLSLQHSSPVQSPSSPSRAGRHPQPPPLPAPSTSLSVAAPSGSPPSPHSLVSPSSFGPPSPSSTPSSSPLSSQYNLSEFTQTFPPIDELDETPTFQLPSVPTGISNSSSRSSRDGRNGLSPVSTGFSVGSPHKSPSPLKSPTPLPHVMRNFTNPIERPSSTPVTPMMNSFTSRPGSPTKTTATLKPSNLSSSSTSPIPNGYSTYASPLLNGSSSPAPLINGKSVSNSLFPKDLMGLPTGAKLLLIDVRDRADFQREHIKRDAVICIEPTILRRKSINATSLMEALIISPPSEVSLFGNREKFDYVVLYDWNSTSFGPLDSPLSVLVQTIYEREFTRMLKHAPIILVGGLEAWKKEFGEAEVTKGDGEVVKPPPPSTSTETFALANPLTPQPSAKNPFANGTIPSALSSSSGGANSTEQHQVWTPARSRADTNPSNNYVREHRPTYSLDQAYNHVRSPAEITYPSRPQPSEGPSQLVRRPALSRQAPSSSPPSTRIPDSFASPPMSPSISGFNGISPTNGMPPVSYPNFPRHISPASPQPFLPDIASPPQASINSSLSRRRSDYIDQTQEALAGLHGSQRGPIDYPDLATTRPLIRPPPAAASSALERQDNRPRISRQQSFSSPTTILTPQTGAIVQSPSLPAHTNSLSYWSDVQIGMSGLKNLGNTCYMNAPIQCLSATVPFARFFTDGRWKHDINKYNKLGTNGKLSGAFAKVLYDMWGQDLPYLTPMDFRRTIAQLQSQYAGTEQHDSQEFLSFLLDGIHEDLNRVTLKPPAVTLTPQEEAEMEKLPACIASDREWSRWMSRNNSVIADYFQGQFRNQLQCMTCSTTSTTYNVFSILQLPIPSGKRVTLQQCLDALFNDEILEKDDAWDCPKCKTKRKALKKLSLARSPPILLIHLKRFEANGRFSDKIDTFVEFPLKDLDMTSRMPLPPHNEALLNGGVVMSPNDPRRQIPPYKYDLYGVTNHTGNLSSGHYTALVRSSGRWNYCDDSSIKTVDDRDVVSQKAYVLFYKRKA</sequence>
<dbReference type="InterPro" id="IPR001394">
    <property type="entry name" value="Peptidase_C19_UCH"/>
</dbReference>
<feature type="compositionally biased region" description="Polar residues" evidence="8">
    <location>
        <begin position="334"/>
        <end position="369"/>
    </location>
</feature>
<dbReference type="CDD" id="cd02674">
    <property type="entry name" value="Peptidase_C19R"/>
    <property type="match status" value="1"/>
</dbReference>
<dbReference type="PROSITE" id="PS00972">
    <property type="entry name" value="USP_1"/>
    <property type="match status" value="1"/>
</dbReference>
<accession>A0A284RYA7</accession>
<keyword evidence="4" id="KW-0645">Protease</keyword>
<organism evidence="11 12">
    <name type="scientific">Armillaria ostoyae</name>
    <name type="common">Armillaria root rot fungus</name>
    <dbReference type="NCBI Taxonomy" id="47428"/>
    <lineage>
        <taxon>Eukaryota</taxon>
        <taxon>Fungi</taxon>
        <taxon>Dikarya</taxon>
        <taxon>Basidiomycota</taxon>
        <taxon>Agaricomycotina</taxon>
        <taxon>Agaricomycetes</taxon>
        <taxon>Agaricomycetidae</taxon>
        <taxon>Agaricales</taxon>
        <taxon>Marasmiineae</taxon>
        <taxon>Physalacriaceae</taxon>
        <taxon>Armillaria</taxon>
    </lineage>
</organism>
<dbReference type="Gene3D" id="3.40.250.10">
    <property type="entry name" value="Rhodanese-like domain"/>
    <property type="match status" value="1"/>
</dbReference>
<feature type="compositionally biased region" description="Polar residues" evidence="8">
    <location>
        <begin position="799"/>
        <end position="811"/>
    </location>
</feature>
<dbReference type="OMA" id="PFVHTYE"/>
<name>A0A284RYA7_ARMOS</name>
<comment type="similarity">
    <text evidence="2">Belongs to the peptidase C19 family.</text>
</comment>
<gene>
    <name evidence="11" type="ORF">ARMOST_17176</name>
</gene>
<dbReference type="EMBL" id="FUEG01000021">
    <property type="protein sequence ID" value="SJL13728.1"/>
    <property type="molecule type" value="Genomic_DNA"/>
</dbReference>
<feature type="domain" description="USP" evidence="10">
    <location>
        <begin position="842"/>
        <end position="1198"/>
    </location>
</feature>
<feature type="region of interest" description="Disordered" evidence="8">
    <location>
        <begin position="547"/>
        <end position="743"/>
    </location>
</feature>
<evidence type="ECO:0000313" key="12">
    <source>
        <dbReference type="Proteomes" id="UP000219338"/>
    </source>
</evidence>
<dbReference type="Pfam" id="PF00443">
    <property type="entry name" value="UCH"/>
    <property type="match status" value="1"/>
</dbReference>
<dbReference type="PANTHER" id="PTHR21646">
    <property type="entry name" value="UBIQUITIN CARBOXYL-TERMINAL HYDROLASE"/>
    <property type="match status" value="1"/>
</dbReference>